<dbReference type="SUPFAM" id="SSF55874">
    <property type="entry name" value="ATPase domain of HSP90 chaperone/DNA topoisomerase II/histidine kinase"/>
    <property type="match status" value="1"/>
</dbReference>
<dbReference type="CDD" id="cd00082">
    <property type="entry name" value="HisKA"/>
    <property type="match status" value="1"/>
</dbReference>
<evidence type="ECO:0000256" key="7">
    <source>
        <dbReference type="ARBA" id="ARBA00022777"/>
    </source>
</evidence>
<dbReference type="Pfam" id="PF00672">
    <property type="entry name" value="HAMP"/>
    <property type="match status" value="1"/>
</dbReference>
<dbReference type="InterPro" id="IPR050428">
    <property type="entry name" value="TCS_sensor_his_kinase"/>
</dbReference>
<dbReference type="SMART" id="SM00387">
    <property type="entry name" value="HATPase_c"/>
    <property type="match status" value="1"/>
</dbReference>
<dbReference type="EMBL" id="JBHTJA010000060">
    <property type="protein sequence ID" value="MFD0903635.1"/>
    <property type="molecule type" value="Genomic_DNA"/>
</dbReference>
<feature type="domain" description="HAMP" evidence="13">
    <location>
        <begin position="116"/>
        <end position="169"/>
    </location>
</feature>
<dbReference type="InterPro" id="IPR003660">
    <property type="entry name" value="HAMP_dom"/>
</dbReference>
<protein>
    <recommendedName>
        <fullName evidence="3">histidine kinase</fullName>
        <ecNumber evidence="3">2.7.13.3</ecNumber>
    </recommendedName>
</protein>
<proteinExistence type="predicted"/>
<dbReference type="GO" id="GO:0016301">
    <property type="term" value="F:kinase activity"/>
    <property type="evidence" value="ECO:0007669"/>
    <property type="project" value="UniProtKB-KW"/>
</dbReference>
<dbReference type="InterPro" id="IPR005467">
    <property type="entry name" value="His_kinase_dom"/>
</dbReference>
<evidence type="ECO:0000313" key="15">
    <source>
        <dbReference type="Proteomes" id="UP001596972"/>
    </source>
</evidence>
<dbReference type="InterPro" id="IPR003661">
    <property type="entry name" value="HisK_dim/P_dom"/>
</dbReference>
<dbReference type="InterPro" id="IPR036097">
    <property type="entry name" value="HisK_dim/P_sf"/>
</dbReference>
<evidence type="ECO:0000256" key="10">
    <source>
        <dbReference type="ARBA" id="ARBA00023136"/>
    </source>
</evidence>
<dbReference type="PRINTS" id="PR00344">
    <property type="entry name" value="BCTRLSENSOR"/>
</dbReference>
<dbReference type="CDD" id="cd00075">
    <property type="entry name" value="HATPase"/>
    <property type="match status" value="1"/>
</dbReference>
<evidence type="ECO:0000256" key="3">
    <source>
        <dbReference type="ARBA" id="ARBA00012438"/>
    </source>
</evidence>
<dbReference type="SMART" id="SM00304">
    <property type="entry name" value="HAMP"/>
    <property type="match status" value="1"/>
</dbReference>
<dbReference type="SMART" id="SM00388">
    <property type="entry name" value="HisKA"/>
    <property type="match status" value="1"/>
</dbReference>
<dbReference type="RefSeq" id="WP_378302695.1">
    <property type="nucleotide sequence ID" value="NZ_JBHTJA010000060.1"/>
</dbReference>
<dbReference type="Proteomes" id="UP001596972">
    <property type="component" value="Unassembled WGS sequence"/>
</dbReference>
<evidence type="ECO:0000256" key="6">
    <source>
        <dbReference type="ARBA" id="ARBA00022692"/>
    </source>
</evidence>
<dbReference type="InterPro" id="IPR003594">
    <property type="entry name" value="HATPase_dom"/>
</dbReference>
<keyword evidence="7 14" id="KW-0418">Kinase</keyword>
<dbReference type="Gene3D" id="6.10.340.10">
    <property type="match status" value="1"/>
</dbReference>
<evidence type="ECO:0000256" key="2">
    <source>
        <dbReference type="ARBA" id="ARBA00004236"/>
    </source>
</evidence>
<dbReference type="InterPro" id="IPR036890">
    <property type="entry name" value="HATPase_C_sf"/>
</dbReference>
<keyword evidence="9" id="KW-0902">Two-component regulatory system</keyword>
<keyword evidence="6 11" id="KW-0812">Transmembrane</keyword>
<dbReference type="PROSITE" id="PS50109">
    <property type="entry name" value="HIS_KIN"/>
    <property type="match status" value="1"/>
</dbReference>
<evidence type="ECO:0000256" key="4">
    <source>
        <dbReference type="ARBA" id="ARBA00022553"/>
    </source>
</evidence>
<evidence type="ECO:0000256" key="8">
    <source>
        <dbReference type="ARBA" id="ARBA00022989"/>
    </source>
</evidence>
<sequence length="414" mass="45127">MPSPRIRRPPLPGFAQSIRFRLTVLYSALLFALTALVLGGTYLGVVRSTEAEPITETHQAQKYYGGVRLGDVEVVKVQQVERAVNYETRRTLRNYSLGTLGGLLVASLGIGWVLAGRALKPVRAIARTAEEIQATDLSRRIRLSGPRDELRELADTVDSMLDRLDSAFQAQRRLIDDASHELRSPLAIIRANLDTVLSAPDADEPDRRRAVDVVDRATTRMTRLVEDLLATARRSAPALDDADVDLAVVAREAAEEFGSLASVRRLTLEQRIRDGLVLIGDHDALRRAVGNLLSNAVRLAPENSTITVGAGSAGDWLWVAVADAGPGLAPHEQDRVFDRFYRGAQDRRARDRDGRTGDRRTGLGLAIVRQIVETHHGHVRLFSAEGAGSTFVLWFPGEGGGPRAGAPPETDPLG</sequence>
<dbReference type="Gene3D" id="1.10.287.130">
    <property type="match status" value="1"/>
</dbReference>
<dbReference type="Pfam" id="PF02518">
    <property type="entry name" value="HATPase_c"/>
    <property type="match status" value="1"/>
</dbReference>
<dbReference type="CDD" id="cd06225">
    <property type="entry name" value="HAMP"/>
    <property type="match status" value="1"/>
</dbReference>
<feature type="domain" description="Histidine kinase" evidence="12">
    <location>
        <begin position="177"/>
        <end position="399"/>
    </location>
</feature>
<evidence type="ECO:0000256" key="11">
    <source>
        <dbReference type="SAM" id="Phobius"/>
    </source>
</evidence>
<dbReference type="Gene3D" id="3.30.565.10">
    <property type="entry name" value="Histidine kinase-like ATPase, C-terminal domain"/>
    <property type="match status" value="1"/>
</dbReference>
<comment type="subcellular location">
    <subcellularLocation>
        <location evidence="2">Cell membrane</location>
    </subcellularLocation>
</comment>
<comment type="catalytic activity">
    <reaction evidence="1">
        <text>ATP + protein L-histidine = ADP + protein N-phospho-L-histidine.</text>
        <dbReference type="EC" id="2.7.13.3"/>
    </reaction>
</comment>
<keyword evidence="4" id="KW-0597">Phosphoprotein</keyword>
<feature type="transmembrane region" description="Helical" evidence="11">
    <location>
        <begin position="95"/>
        <end position="115"/>
    </location>
</feature>
<dbReference type="PROSITE" id="PS50885">
    <property type="entry name" value="HAMP"/>
    <property type="match status" value="1"/>
</dbReference>
<dbReference type="EC" id="2.7.13.3" evidence="3"/>
<feature type="transmembrane region" description="Helical" evidence="11">
    <location>
        <begin position="20"/>
        <end position="43"/>
    </location>
</feature>
<dbReference type="SUPFAM" id="SSF158472">
    <property type="entry name" value="HAMP domain-like"/>
    <property type="match status" value="1"/>
</dbReference>
<keyword evidence="5" id="KW-0808">Transferase</keyword>
<organism evidence="14 15">
    <name type="scientific">Actinomadura sediminis</name>
    <dbReference type="NCBI Taxonomy" id="1038904"/>
    <lineage>
        <taxon>Bacteria</taxon>
        <taxon>Bacillati</taxon>
        <taxon>Actinomycetota</taxon>
        <taxon>Actinomycetes</taxon>
        <taxon>Streptosporangiales</taxon>
        <taxon>Thermomonosporaceae</taxon>
        <taxon>Actinomadura</taxon>
    </lineage>
</organism>
<keyword evidence="10 11" id="KW-0472">Membrane</keyword>
<comment type="caution">
    <text evidence="14">The sequence shown here is derived from an EMBL/GenBank/DDBJ whole genome shotgun (WGS) entry which is preliminary data.</text>
</comment>
<evidence type="ECO:0000259" key="13">
    <source>
        <dbReference type="PROSITE" id="PS50885"/>
    </source>
</evidence>
<dbReference type="Pfam" id="PF00512">
    <property type="entry name" value="HisKA"/>
    <property type="match status" value="1"/>
</dbReference>
<evidence type="ECO:0000256" key="9">
    <source>
        <dbReference type="ARBA" id="ARBA00023012"/>
    </source>
</evidence>
<name>A0ABW3EVJ5_9ACTN</name>
<evidence type="ECO:0000256" key="5">
    <source>
        <dbReference type="ARBA" id="ARBA00022679"/>
    </source>
</evidence>
<reference evidence="15" key="1">
    <citation type="journal article" date="2019" name="Int. J. Syst. Evol. Microbiol.">
        <title>The Global Catalogue of Microorganisms (GCM) 10K type strain sequencing project: providing services to taxonomists for standard genome sequencing and annotation.</title>
        <authorList>
            <consortium name="The Broad Institute Genomics Platform"/>
            <consortium name="The Broad Institute Genome Sequencing Center for Infectious Disease"/>
            <person name="Wu L."/>
            <person name="Ma J."/>
        </authorList>
    </citation>
    <scope>NUCLEOTIDE SEQUENCE [LARGE SCALE GENOMIC DNA]</scope>
    <source>
        <strain evidence="15">JCM 31202</strain>
    </source>
</reference>
<keyword evidence="15" id="KW-1185">Reference proteome</keyword>
<gene>
    <name evidence="14" type="ORF">ACFQ11_24805</name>
</gene>
<evidence type="ECO:0000256" key="1">
    <source>
        <dbReference type="ARBA" id="ARBA00000085"/>
    </source>
</evidence>
<keyword evidence="8 11" id="KW-1133">Transmembrane helix</keyword>
<dbReference type="SUPFAM" id="SSF47384">
    <property type="entry name" value="Homodimeric domain of signal transducing histidine kinase"/>
    <property type="match status" value="1"/>
</dbReference>
<evidence type="ECO:0000259" key="12">
    <source>
        <dbReference type="PROSITE" id="PS50109"/>
    </source>
</evidence>
<dbReference type="PANTHER" id="PTHR45436:SF5">
    <property type="entry name" value="SENSOR HISTIDINE KINASE TRCS"/>
    <property type="match status" value="1"/>
</dbReference>
<dbReference type="PANTHER" id="PTHR45436">
    <property type="entry name" value="SENSOR HISTIDINE KINASE YKOH"/>
    <property type="match status" value="1"/>
</dbReference>
<evidence type="ECO:0000313" key="14">
    <source>
        <dbReference type="EMBL" id="MFD0903635.1"/>
    </source>
</evidence>
<dbReference type="InterPro" id="IPR004358">
    <property type="entry name" value="Sig_transdc_His_kin-like_C"/>
</dbReference>
<accession>A0ABW3EVJ5</accession>